<keyword evidence="2" id="KW-0904">Protein phosphatase</keyword>
<dbReference type="Gene3D" id="3.90.190.10">
    <property type="entry name" value="Protein tyrosine phosphatase superfamily"/>
    <property type="match status" value="1"/>
</dbReference>
<dbReference type="PANTHER" id="PTHR19134:SF557">
    <property type="entry name" value="RECEPTOR-TYPE TYROSINE-PROTEIN PHOSPHATASE ETA-LIKE-RELATED"/>
    <property type="match status" value="1"/>
</dbReference>
<dbReference type="GO" id="GO:0004725">
    <property type="term" value="F:protein tyrosine phosphatase activity"/>
    <property type="evidence" value="ECO:0007669"/>
    <property type="project" value="UniProtKB-EC"/>
</dbReference>
<dbReference type="AlphaFoldDB" id="A0A3Q1EFF4"/>
<dbReference type="SMART" id="SM00194">
    <property type="entry name" value="PTPc"/>
    <property type="match status" value="1"/>
</dbReference>
<dbReference type="PROSITE" id="PS50055">
    <property type="entry name" value="TYR_PHOSPHATASE_PTP"/>
    <property type="match status" value="1"/>
</dbReference>
<dbReference type="GeneTree" id="ENSGT00940000154814"/>
<dbReference type="InterPro" id="IPR000387">
    <property type="entry name" value="Tyr_Pase_dom"/>
</dbReference>
<evidence type="ECO:0000313" key="6">
    <source>
        <dbReference type="Proteomes" id="UP000257200"/>
    </source>
</evidence>
<evidence type="ECO:0000259" key="4">
    <source>
        <dbReference type="PROSITE" id="PS50056"/>
    </source>
</evidence>
<dbReference type="InterPro" id="IPR000242">
    <property type="entry name" value="PTP_cat"/>
</dbReference>
<dbReference type="EC" id="3.1.3.48" evidence="1"/>
<dbReference type="PANTHER" id="PTHR19134">
    <property type="entry name" value="RECEPTOR-TYPE TYROSINE-PROTEIN PHOSPHATASE"/>
    <property type="match status" value="1"/>
</dbReference>
<keyword evidence="6" id="KW-1185">Reference proteome</keyword>
<dbReference type="SMART" id="SM00404">
    <property type="entry name" value="PTPc_motif"/>
    <property type="match status" value="1"/>
</dbReference>
<dbReference type="InterPro" id="IPR016130">
    <property type="entry name" value="Tyr_Pase_AS"/>
</dbReference>
<dbReference type="PROSITE" id="PS50056">
    <property type="entry name" value="TYR_PHOSPHATASE_2"/>
    <property type="match status" value="1"/>
</dbReference>
<evidence type="ECO:0000313" key="5">
    <source>
        <dbReference type="Ensembl" id="ENSAPOP00000002403.1"/>
    </source>
</evidence>
<sequence>MFYRVQPVSRAQILQEFNLRCQALAANDNRGFKQEFEVASSHIWSRFMTFKVSVMCGNIFNSVQELSDVGKDLPTRAGDSEVNREKNRYPYILPYDYCRVRLSVQNSYPHTDYVNASFVPGGGSERDFICTQGPLPNTMADFWRMVWEQNVRIIVMVTALRHKDIVLCDKYWPLEPGTVYHGRESLWSDYSKVFVFQRDCPTDRIITHYYYPSWPDRGVPKSSASACAFTEHVRQHLETLPRLGPTVVHCSAGIGRTGTFVTLLWLMQLCARGIRPNIRAAVEDLRLHRMWMVQTLEQYIFVHLCLLQWLSGGGPAW</sequence>
<dbReference type="STRING" id="80966.ENSAPOP00000002403"/>
<dbReference type="InterPro" id="IPR029021">
    <property type="entry name" value="Prot-tyrosine_phosphatase-like"/>
</dbReference>
<dbReference type="PRINTS" id="PR00700">
    <property type="entry name" value="PRTYPHPHTASE"/>
</dbReference>
<keyword evidence="2" id="KW-0378">Hydrolase</keyword>
<protein>
    <recommendedName>
        <fullName evidence="1">protein-tyrosine-phosphatase</fullName>
        <ecNumber evidence="1">3.1.3.48</ecNumber>
    </recommendedName>
</protein>
<proteinExistence type="predicted"/>
<dbReference type="SUPFAM" id="SSF52799">
    <property type="entry name" value="(Phosphotyrosine protein) phosphatases II"/>
    <property type="match status" value="1"/>
</dbReference>
<reference evidence="5" key="1">
    <citation type="submission" date="2025-08" db="UniProtKB">
        <authorList>
            <consortium name="Ensembl"/>
        </authorList>
    </citation>
    <scope>IDENTIFICATION</scope>
</reference>
<dbReference type="Ensembl" id="ENSAPOT00000013507.1">
    <property type="protein sequence ID" value="ENSAPOP00000002403.1"/>
    <property type="gene ID" value="ENSAPOG00000003855.1"/>
</dbReference>
<evidence type="ECO:0000256" key="1">
    <source>
        <dbReference type="ARBA" id="ARBA00013064"/>
    </source>
</evidence>
<accession>A0A3Q1EFF4</accession>
<organism evidence="5 6">
    <name type="scientific">Acanthochromis polyacanthus</name>
    <name type="common">spiny chromis</name>
    <dbReference type="NCBI Taxonomy" id="80966"/>
    <lineage>
        <taxon>Eukaryota</taxon>
        <taxon>Metazoa</taxon>
        <taxon>Chordata</taxon>
        <taxon>Craniata</taxon>
        <taxon>Vertebrata</taxon>
        <taxon>Euteleostomi</taxon>
        <taxon>Actinopterygii</taxon>
        <taxon>Neopterygii</taxon>
        <taxon>Teleostei</taxon>
        <taxon>Neoteleostei</taxon>
        <taxon>Acanthomorphata</taxon>
        <taxon>Ovalentaria</taxon>
        <taxon>Pomacentridae</taxon>
        <taxon>Acanthochromis</taxon>
    </lineage>
</organism>
<dbReference type="PROSITE" id="PS00383">
    <property type="entry name" value="TYR_PHOSPHATASE_1"/>
    <property type="match status" value="1"/>
</dbReference>
<dbReference type="Pfam" id="PF00102">
    <property type="entry name" value="Y_phosphatase"/>
    <property type="match status" value="1"/>
</dbReference>
<dbReference type="InterPro" id="IPR003595">
    <property type="entry name" value="Tyr_Pase_cat"/>
</dbReference>
<dbReference type="Proteomes" id="UP000257200">
    <property type="component" value="Unplaced"/>
</dbReference>
<dbReference type="InParanoid" id="A0A3Q1EFF4"/>
<evidence type="ECO:0000259" key="3">
    <source>
        <dbReference type="PROSITE" id="PS50055"/>
    </source>
</evidence>
<evidence type="ECO:0000256" key="2">
    <source>
        <dbReference type="ARBA" id="ARBA00022912"/>
    </source>
</evidence>
<dbReference type="InterPro" id="IPR050348">
    <property type="entry name" value="Protein-Tyr_Phosphatase"/>
</dbReference>
<feature type="domain" description="Tyrosine specific protein phosphatases" evidence="4">
    <location>
        <begin position="227"/>
        <end position="300"/>
    </location>
</feature>
<feature type="domain" description="Tyrosine-protein phosphatase" evidence="3">
    <location>
        <begin position="60"/>
        <end position="309"/>
    </location>
</feature>
<reference evidence="5" key="2">
    <citation type="submission" date="2025-09" db="UniProtKB">
        <authorList>
            <consortium name="Ensembl"/>
        </authorList>
    </citation>
    <scope>IDENTIFICATION</scope>
</reference>
<name>A0A3Q1EFF4_9TELE</name>